<dbReference type="Gene3D" id="3.40.850.10">
    <property type="entry name" value="Kinesin motor domain"/>
    <property type="match status" value="1"/>
</dbReference>
<dbReference type="InterPro" id="IPR001752">
    <property type="entry name" value="Kinesin_motor_dom"/>
</dbReference>
<dbReference type="Gene3D" id="2.60.200.20">
    <property type="match status" value="1"/>
</dbReference>
<dbReference type="GO" id="GO:0003777">
    <property type="term" value="F:microtubule motor activity"/>
    <property type="evidence" value="ECO:0007669"/>
    <property type="project" value="InterPro"/>
</dbReference>
<dbReference type="GO" id="GO:0005874">
    <property type="term" value="C:microtubule"/>
    <property type="evidence" value="ECO:0007669"/>
    <property type="project" value="UniProtKB-KW"/>
</dbReference>
<dbReference type="PROSITE" id="PS00411">
    <property type="entry name" value="KINESIN_MOTOR_1"/>
    <property type="match status" value="1"/>
</dbReference>
<evidence type="ECO:0000256" key="4">
    <source>
        <dbReference type="ARBA" id="ARBA00023175"/>
    </source>
</evidence>
<keyword evidence="11" id="KW-1185">Reference proteome</keyword>
<dbReference type="InterPro" id="IPR008984">
    <property type="entry name" value="SMAD_FHA_dom_sf"/>
</dbReference>
<dbReference type="EMBL" id="VXIV02000646">
    <property type="protein sequence ID" value="KAF6036940.1"/>
    <property type="molecule type" value="Genomic_DNA"/>
</dbReference>
<comment type="caution">
    <text evidence="10">The sequence shown here is derived from an EMBL/GenBank/DDBJ whole genome shotgun (WGS) entry which is preliminary data.</text>
</comment>
<dbReference type="SUPFAM" id="SSF49562">
    <property type="entry name" value="C2 domain (Calcium/lipid-binding domain, CaLB)"/>
    <property type="match status" value="1"/>
</dbReference>
<evidence type="ECO:0000256" key="6">
    <source>
        <dbReference type="RuleBase" id="RU000394"/>
    </source>
</evidence>
<evidence type="ECO:0000256" key="1">
    <source>
        <dbReference type="ARBA" id="ARBA00022741"/>
    </source>
</evidence>
<evidence type="ECO:0000256" key="8">
    <source>
        <dbReference type="SAM" id="MobiDB-lite"/>
    </source>
</evidence>
<dbReference type="PROSITE" id="PS50067">
    <property type="entry name" value="KINESIN_MOTOR_2"/>
    <property type="match status" value="1"/>
</dbReference>
<organism evidence="10 11">
    <name type="scientific">Bugula neritina</name>
    <name type="common">Brown bryozoan</name>
    <name type="synonym">Sertularia neritina</name>
    <dbReference type="NCBI Taxonomy" id="10212"/>
    <lineage>
        <taxon>Eukaryota</taxon>
        <taxon>Metazoa</taxon>
        <taxon>Spiralia</taxon>
        <taxon>Lophotrochozoa</taxon>
        <taxon>Bryozoa</taxon>
        <taxon>Gymnolaemata</taxon>
        <taxon>Cheilostomatida</taxon>
        <taxon>Flustrina</taxon>
        <taxon>Buguloidea</taxon>
        <taxon>Bugulidae</taxon>
        <taxon>Bugula</taxon>
    </lineage>
</organism>
<dbReference type="OrthoDB" id="3176171at2759"/>
<sequence>MNGNTTTIQDPGQPNEEPRKFAFDFSYWSHDEYTEESDGYLNPSGSKYADQKKVFEDLGMYIACIIEQLTAAAVNSYAEIESKEQEGTRNRTVAATNMNATSSRAHTIVAINFTQKAPNAAGESMTKQASINLVDLAGSERAESTGATGDRLKEGSAINKSLSALGNVIKALADQSMGNTKVMVPFRDSVLTRLLKNALGGNSKTIMIAALSPADINYEETLSTLRFADRAKAIKTTATVNESPTDKLIRELREENAKLMEMLKKGGIPPEMMAAQQEGGGSDGSQEEMEEMRKQMEEEMKRNQEEMEAMKKSWEERLKEQQNENSSKVAEEAKHAEMKKVTPHFWNLNEDPALTGMVVHLCPEGTTAIGTDKAKKAPGILLKGLNILPEHASVTNKGGTVKIKCLSGAKLLVNGQAVTKEQELHHHDRVLFGSSHLYVFHSPKDFAERQKANKKEEPPSYETAQEEIAENSGMAALLGGAGGKSKGKPTVNTPALGLAAAEDLIHMLPMVNEANAMSEELDKKVKFEVALIAPQARGLKEGRTEVNVKHKNLETGTVFMWDRNKFIDRKFMMQEMYQNYVEGDKNWNDGAGTESDPFWVDPAGPVLIGTSQIILKSLGYLIETQEKLPITDFKGNDEGYLQVEINPCNSSGGDLGDDDFVDNPQELVGKSLSFKILIPHARGLNSKYDKTFASYRFYLDEDPTKTEMVAGSNPEYKHEKMFHFKVVTESMIEYIEQGQLIIEVWGSQKEVPRSTPAAKEPRLLLMAAEKAKDNSKEKEAARRADAAESRARAAEDKLNKIAKLASASPDKKISADQVMAIMNSGGGGAGSSHDKARTENMGAEGSRACNIM</sequence>
<dbReference type="CDD" id="cd22709">
    <property type="entry name" value="FHA_KIF28P"/>
    <property type="match status" value="1"/>
</dbReference>
<evidence type="ECO:0000256" key="3">
    <source>
        <dbReference type="ARBA" id="ARBA00023054"/>
    </source>
</evidence>
<gene>
    <name evidence="10" type="ORF">EB796_004759</name>
</gene>
<dbReference type="GO" id="GO:0008017">
    <property type="term" value="F:microtubule binding"/>
    <property type="evidence" value="ECO:0007669"/>
    <property type="project" value="InterPro"/>
</dbReference>
<protein>
    <recommendedName>
        <fullName evidence="6">Kinesin-like protein</fullName>
    </recommendedName>
</protein>
<dbReference type="Proteomes" id="UP000593567">
    <property type="component" value="Unassembled WGS sequence"/>
</dbReference>
<dbReference type="FunFam" id="2.60.200.20:FF:000034">
    <property type="entry name" value="kinesin-like protein KIF28P"/>
    <property type="match status" value="1"/>
</dbReference>
<keyword evidence="1 6" id="KW-0547">Nucleotide-binding</keyword>
<dbReference type="Pfam" id="PF12423">
    <property type="entry name" value="KIF1B"/>
    <property type="match status" value="1"/>
</dbReference>
<name>A0A7J7KE69_BUGNE</name>
<keyword evidence="4 6" id="KW-0505">Motor protein</keyword>
<evidence type="ECO:0000256" key="2">
    <source>
        <dbReference type="ARBA" id="ARBA00022840"/>
    </source>
</evidence>
<dbReference type="InterPro" id="IPR036961">
    <property type="entry name" value="Kinesin_motor_dom_sf"/>
</dbReference>
<evidence type="ECO:0000259" key="9">
    <source>
        <dbReference type="PROSITE" id="PS50067"/>
    </source>
</evidence>
<dbReference type="GO" id="GO:0005524">
    <property type="term" value="F:ATP binding"/>
    <property type="evidence" value="ECO:0007669"/>
    <property type="project" value="UniProtKB-KW"/>
</dbReference>
<dbReference type="InterPro" id="IPR035892">
    <property type="entry name" value="C2_domain_sf"/>
</dbReference>
<dbReference type="GO" id="GO:0007018">
    <property type="term" value="P:microtubule-based movement"/>
    <property type="evidence" value="ECO:0007669"/>
    <property type="project" value="InterPro"/>
</dbReference>
<dbReference type="InterPro" id="IPR022140">
    <property type="entry name" value="Kinesin-like_KIF1-typ"/>
</dbReference>
<feature type="region of interest" description="Disordered" evidence="8">
    <location>
        <begin position="824"/>
        <end position="852"/>
    </location>
</feature>
<dbReference type="InterPro" id="IPR019821">
    <property type="entry name" value="Kinesin_motor_CS"/>
</dbReference>
<feature type="domain" description="Kinesin motor" evidence="9">
    <location>
        <begin position="1"/>
        <end position="234"/>
    </location>
</feature>
<evidence type="ECO:0000256" key="7">
    <source>
        <dbReference type="SAM" id="Coils"/>
    </source>
</evidence>
<evidence type="ECO:0000313" key="11">
    <source>
        <dbReference type="Proteomes" id="UP000593567"/>
    </source>
</evidence>
<dbReference type="SMART" id="SM00129">
    <property type="entry name" value="KISc"/>
    <property type="match status" value="1"/>
</dbReference>
<dbReference type="PRINTS" id="PR00380">
    <property type="entry name" value="KINESINHEAVY"/>
</dbReference>
<proteinExistence type="inferred from homology"/>
<dbReference type="Pfam" id="PF00225">
    <property type="entry name" value="Kinesin"/>
    <property type="match status" value="1"/>
</dbReference>
<dbReference type="InterPro" id="IPR027417">
    <property type="entry name" value="P-loop_NTPase"/>
</dbReference>
<keyword evidence="3 7" id="KW-0175">Coiled coil</keyword>
<evidence type="ECO:0000313" key="10">
    <source>
        <dbReference type="EMBL" id="KAF6036940.1"/>
    </source>
</evidence>
<comment type="similarity">
    <text evidence="5 6">Belongs to the TRAFAC class myosin-kinesin ATPase superfamily. Kinesin family.</text>
</comment>
<dbReference type="PANTHER" id="PTHR47117">
    <property type="entry name" value="STAR-RELATED LIPID TRANSFER PROTEIN 9"/>
    <property type="match status" value="1"/>
</dbReference>
<accession>A0A7J7KE69</accession>
<dbReference type="SUPFAM" id="SSF49879">
    <property type="entry name" value="SMAD/FHA domain"/>
    <property type="match status" value="1"/>
</dbReference>
<reference evidence="10" key="1">
    <citation type="submission" date="2020-06" db="EMBL/GenBank/DDBJ databases">
        <title>Draft genome of Bugula neritina, a colonial animal packing powerful symbionts and potential medicines.</title>
        <authorList>
            <person name="Rayko M."/>
        </authorList>
    </citation>
    <scope>NUCLEOTIDE SEQUENCE [LARGE SCALE GENOMIC DNA]</scope>
    <source>
        <strain evidence="10">Kwan_BN1</strain>
    </source>
</reference>
<comment type="caution">
    <text evidence="5">Lacks conserved residue(s) required for the propagation of feature annotation.</text>
</comment>
<feature type="coiled-coil region" evidence="7">
    <location>
        <begin position="245"/>
        <end position="331"/>
    </location>
</feature>
<evidence type="ECO:0000256" key="5">
    <source>
        <dbReference type="PROSITE-ProRule" id="PRU00283"/>
    </source>
</evidence>
<dbReference type="AlphaFoldDB" id="A0A7J7KE69"/>
<keyword evidence="6" id="KW-0493">Microtubule</keyword>
<keyword evidence="2 6" id="KW-0067">ATP-binding</keyword>
<feature type="region of interest" description="Disordered" evidence="8">
    <location>
        <begin position="770"/>
        <end position="793"/>
    </location>
</feature>
<dbReference type="SUPFAM" id="SSF52540">
    <property type="entry name" value="P-loop containing nucleoside triphosphate hydrolases"/>
    <property type="match status" value="1"/>
</dbReference>